<evidence type="ECO:0000256" key="6">
    <source>
        <dbReference type="ARBA" id="ARBA00022989"/>
    </source>
</evidence>
<organism evidence="10 11">
    <name type="scientific">Neocallimastix californiae</name>
    <dbReference type="NCBI Taxonomy" id="1754190"/>
    <lineage>
        <taxon>Eukaryota</taxon>
        <taxon>Fungi</taxon>
        <taxon>Fungi incertae sedis</taxon>
        <taxon>Chytridiomycota</taxon>
        <taxon>Chytridiomycota incertae sedis</taxon>
        <taxon>Neocallimastigomycetes</taxon>
        <taxon>Neocallimastigales</taxon>
        <taxon>Neocallimastigaceae</taxon>
        <taxon>Neocallimastix</taxon>
    </lineage>
</organism>
<name>A0A1Y2DRK0_9FUNG</name>
<keyword evidence="9" id="KW-0325">Glycoprotein</keyword>
<evidence type="ECO:0000256" key="9">
    <source>
        <dbReference type="ARBA" id="ARBA00023180"/>
    </source>
</evidence>
<dbReference type="SUPFAM" id="SSF52058">
    <property type="entry name" value="L domain-like"/>
    <property type="match status" value="1"/>
</dbReference>
<dbReference type="PANTHER" id="PTHR27000">
    <property type="entry name" value="LEUCINE-RICH REPEAT RECEPTOR-LIKE PROTEIN KINASE FAMILY PROTEIN-RELATED"/>
    <property type="match status" value="1"/>
</dbReference>
<keyword evidence="2" id="KW-0433">Leucine-rich repeat</keyword>
<comment type="subcellular location">
    <subcellularLocation>
        <location evidence="1">Membrane</location>
        <topology evidence="1">Single-pass membrane protein</topology>
    </subcellularLocation>
</comment>
<evidence type="ECO:0000256" key="4">
    <source>
        <dbReference type="ARBA" id="ARBA00022729"/>
    </source>
</evidence>
<accession>A0A1Y2DRK0</accession>
<dbReference type="PROSITE" id="PS51450">
    <property type="entry name" value="LRR"/>
    <property type="match status" value="1"/>
</dbReference>
<sequence length="132" mass="15405">MNTKELSKAIRNLTIRKFEKGPLPSPIDDLIKLEYLYLHNNTLNETIPSTIRKLFNLKELNLSNNNLSSIISTREIEDLSALEYFNLRNNHKLYGKVLNITYLSNVKLYNYNETSLCYSENDVTPIEIHILE</sequence>
<proteinExistence type="predicted"/>
<keyword evidence="8" id="KW-0675">Receptor</keyword>
<evidence type="ECO:0000256" key="2">
    <source>
        <dbReference type="ARBA" id="ARBA00022614"/>
    </source>
</evidence>
<dbReference type="Gene3D" id="3.80.10.10">
    <property type="entry name" value="Ribonuclease Inhibitor"/>
    <property type="match status" value="1"/>
</dbReference>
<evidence type="ECO:0000256" key="5">
    <source>
        <dbReference type="ARBA" id="ARBA00022737"/>
    </source>
</evidence>
<protein>
    <recommendedName>
        <fullName evidence="12">L domain-like protein</fullName>
    </recommendedName>
</protein>
<keyword evidence="5" id="KW-0677">Repeat</keyword>
<keyword evidence="7" id="KW-0472">Membrane</keyword>
<evidence type="ECO:0000256" key="3">
    <source>
        <dbReference type="ARBA" id="ARBA00022692"/>
    </source>
</evidence>
<comment type="caution">
    <text evidence="10">The sequence shown here is derived from an EMBL/GenBank/DDBJ whole genome shotgun (WGS) entry which is preliminary data.</text>
</comment>
<dbReference type="Pfam" id="PF13855">
    <property type="entry name" value="LRR_8"/>
    <property type="match status" value="1"/>
</dbReference>
<evidence type="ECO:0000256" key="8">
    <source>
        <dbReference type="ARBA" id="ARBA00023170"/>
    </source>
</evidence>
<evidence type="ECO:0000313" key="10">
    <source>
        <dbReference type="EMBL" id="ORY61900.1"/>
    </source>
</evidence>
<reference evidence="10 11" key="1">
    <citation type="submission" date="2016-08" db="EMBL/GenBank/DDBJ databases">
        <title>A Parts List for Fungal Cellulosomes Revealed by Comparative Genomics.</title>
        <authorList>
            <consortium name="DOE Joint Genome Institute"/>
            <person name="Haitjema C.H."/>
            <person name="Gilmore S.P."/>
            <person name="Henske J.K."/>
            <person name="Solomon K.V."/>
            <person name="De Groot R."/>
            <person name="Kuo A."/>
            <person name="Mondo S.J."/>
            <person name="Salamov A.A."/>
            <person name="Labutti K."/>
            <person name="Zhao Z."/>
            <person name="Chiniquy J."/>
            <person name="Barry K."/>
            <person name="Brewer H.M."/>
            <person name="Purvine S.O."/>
            <person name="Wright A.T."/>
            <person name="Boxma B."/>
            <person name="Van Alen T."/>
            <person name="Hackstein J.H."/>
            <person name="Baker S.E."/>
            <person name="Grigoriev I.V."/>
            <person name="O'Malley M.A."/>
        </authorList>
    </citation>
    <scope>NUCLEOTIDE SEQUENCE [LARGE SCALE GENOMIC DNA]</scope>
    <source>
        <strain evidence="10 11">G1</strain>
    </source>
</reference>
<gene>
    <name evidence="10" type="ORF">LY90DRAFT_505617</name>
</gene>
<evidence type="ECO:0000313" key="11">
    <source>
        <dbReference type="Proteomes" id="UP000193920"/>
    </source>
</evidence>
<dbReference type="GO" id="GO:0016020">
    <property type="term" value="C:membrane"/>
    <property type="evidence" value="ECO:0007669"/>
    <property type="project" value="UniProtKB-SubCell"/>
</dbReference>
<dbReference type="InterPro" id="IPR032675">
    <property type="entry name" value="LRR_dom_sf"/>
</dbReference>
<evidence type="ECO:0000256" key="1">
    <source>
        <dbReference type="ARBA" id="ARBA00004167"/>
    </source>
</evidence>
<evidence type="ECO:0008006" key="12">
    <source>
        <dbReference type="Google" id="ProtNLM"/>
    </source>
</evidence>
<keyword evidence="4" id="KW-0732">Signal</keyword>
<dbReference type="EMBL" id="MCOG01000059">
    <property type="protein sequence ID" value="ORY61900.1"/>
    <property type="molecule type" value="Genomic_DNA"/>
</dbReference>
<evidence type="ECO:0000256" key="7">
    <source>
        <dbReference type="ARBA" id="ARBA00023136"/>
    </source>
</evidence>
<keyword evidence="6" id="KW-1133">Transmembrane helix</keyword>
<dbReference type="Proteomes" id="UP000193920">
    <property type="component" value="Unassembled WGS sequence"/>
</dbReference>
<dbReference type="PANTHER" id="PTHR27000:SF803">
    <property type="entry name" value="RECEPTOR-LIKE PROTEIN 45"/>
    <property type="match status" value="1"/>
</dbReference>
<dbReference type="InterPro" id="IPR001611">
    <property type="entry name" value="Leu-rich_rpt"/>
</dbReference>
<keyword evidence="11" id="KW-1185">Reference proteome</keyword>
<keyword evidence="3" id="KW-0812">Transmembrane</keyword>
<dbReference type="AlphaFoldDB" id="A0A1Y2DRK0"/>